<reference evidence="2" key="1">
    <citation type="submission" date="2006-01" db="EMBL/GenBank/DDBJ databases">
        <title>Complete sequence of Novosphingobium aromaticivorans DSM 12444.</title>
        <authorList>
            <consortium name="US DOE Joint Genome Institute"/>
            <person name="Copeland A."/>
            <person name="Lucas S."/>
            <person name="Lapidus A."/>
            <person name="Barry K."/>
            <person name="Detter J.C."/>
            <person name="Glavina T."/>
            <person name="Hammon N."/>
            <person name="Israni S."/>
            <person name="Pitluck S."/>
            <person name="Chain P."/>
            <person name="Malfatti S."/>
            <person name="Shin M."/>
            <person name="Vergez L."/>
            <person name="Schmutz J."/>
            <person name="Larimer F."/>
            <person name="Land M."/>
            <person name="Kyrpides N."/>
            <person name="Ivanova N."/>
            <person name="Fredrickson J."/>
            <person name="Balkwill D."/>
            <person name="Romine M.F."/>
            <person name="Richardson P."/>
        </authorList>
    </citation>
    <scope>NUCLEOTIDE SEQUENCE [LARGE SCALE GENOMIC DNA]</scope>
    <source>
        <strain evidence="2">ATCC 700278 / DSM 12444 / CCUG 56034 / CIP 105152 / NBRC 16084 / F199</strain>
    </source>
</reference>
<dbReference type="InterPro" id="IPR027417">
    <property type="entry name" value="P-loop_NTPase"/>
</dbReference>
<dbReference type="AlphaFoldDB" id="Q2G394"/>
<sequence>MSEQVAARNPQELMEREMRVTFGPVPEAIENSFYNEEDIFVISDEEFLFTSLDHVRYHYRRGAGLTVQLPPAGLDSDYELFLWGTVFGAVAWLNGLVPLHASAVDVGGRIVAFTADSGGGKSTLAAGLAGLGLPHVCDDTLVVSVDPDGITALPDAKPLKLWDDALVLTNLEAARPVPSMPGKHYASASVKALLALPLTDLVFIEKGERIEIEPVTGAAKFGLLPEALYRGFVHVARGDRAVHEQFILRFCSKVRFWRLRRPFDPLRFGADLQSIKAMLLDDMKCK</sequence>
<dbReference type="STRING" id="279238.Saro_3244"/>
<dbReference type="GO" id="GO:0016301">
    <property type="term" value="F:kinase activity"/>
    <property type="evidence" value="ECO:0007669"/>
    <property type="project" value="UniProtKB-KW"/>
</dbReference>
<dbReference type="KEGG" id="nar:Saro_3244"/>
<dbReference type="RefSeq" id="WP_011446881.1">
    <property type="nucleotide sequence ID" value="NC_007794.1"/>
</dbReference>
<keyword evidence="2" id="KW-1185">Reference proteome</keyword>
<accession>Q2G394</accession>
<dbReference type="SUPFAM" id="SSF53795">
    <property type="entry name" value="PEP carboxykinase-like"/>
    <property type="match status" value="1"/>
</dbReference>
<protein>
    <submittedName>
        <fullName evidence="1">Hpr(Ser) kinase/phosphatase</fullName>
        <ecNumber evidence="1">2.7.1.-</ecNumber>
    </submittedName>
</protein>
<dbReference type="EC" id="2.7.1.-" evidence="1"/>
<proteinExistence type="predicted"/>
<dbReference type="Gene3D" id="3.40.50.300">
    <property type="entry name" value="P-loop containing nucleotide triphosphate hydrolases"/>
    <property type="match status" value="1"/>
</dbReference>
<keyword evidence="1" id="KW-0418">Kinase</keyword>
<gene>
    <name evidence="1" type="ordered locus">Saro_3244</name>
</gene>
<dbReference type="HOGENOM" id="CLU_972653_0_0_5"/>
<dbReference type="Proteomes" id="UP000009134">
    <property type="component" value="Chromosome"/>
</dbReference>
<dbReference type="EMBL" id="CP000248">
    <property type="protein sequence ID" value="ABD27679.1"/>
    <property type="molecule type" value="Genomic_DNA"/>
</dbReference>
<organism evidence="1 2">
    <name type="scientific">Novosphingobium aromaticivorans (strain ATCC 700278 / DSM 12444 / CCUG 56034 / CIP 105152 / NBRC 16084 / F199)</name>
    <dbReference type="NCBI Taxonomy" id="279238"/>
    <lineage>
        <taxon>Bacteria</taxon>
        <taxon>Pseudomonadati</taxon>
        <taxon>Pseudomonadota</taxon>
        <taxon>Alphaproteobacteria</taxon>
        <taxon>Sphingomonadales</taxon>
        <taxon>Sphingomonadaceae</taxon>
        <taxon>Novosphingobium</taxon>
    </lineage>
</organism>
<evidence type="ECO:0000313" key="1">
    <source>
        <dbReference type="EMBL" id="ABD27679.1"/>
    </source>
</evidence>
<keyword evidence="1" id="KW-0808">Transferase</keyword>
<name>Q2G394_NOVAD</name>
<evidence type="ECO:0000313" key="2">
    <source>
        <dbReference type="Proteomes" id="UP000009134"/>
    </source>
</evidence>
<dbReference type="eggNOG" id="COG1493">
    <property type="taxonomic scope" value="Bacteria"/>
</dbReference>